<sequence length="92" mass="10173">MYSVYLHSYSVTDYPDGVMYTANSTITVSPSGRIIIKIQGLYSGLHFLKTPCLFVLCYLRPPGYSNSWDNGCEYRASHCNAIPDVAGLALIT</sequence>
<evidence type="ECO:0000313" key="2">
    <source>
        <dbReference type="Proteomes" id="UP000824782"/>
    </source>
</evidence>
<name>A0AAV6YEI0_ENGPU</name>
<keyword evidence="2" id="KW-1185">Reference proteome</keyword>
<evidence type="ECO:0000313" key="1">
    <source>
        <dbReference type="EMBL" id="KAG8535672.1"/>
    </source>
</evidence>
<dbReference type="AlphaFoldDB" id="A0AAV6YEI0"/>
<gene>
    <name evidence="1" type="ORF">GDO81_028005</name>
</gene>
<dbReference type="Proteomes" id="UP000824782">
    <property type="component" value="Unassembled WGS sequence"/>
</dbReference>
<organism evidence="1 2">
    <name type="scientific">Engystomops pustulosus</name>
    <name type="common">Tungara frog</name>
    <name type="synonym">Physalaemus pustulosus</name>
    <dbReference type="NCBI Taxonomy" id="76066"/>
    <lineage>
        <taxon>Eukaryota</taxon>
        <taxon>Metazoa</taxon>
        <taxon>Chordata</taxon>
        <taxon>Craniata</taxon>
        <taxon>Vertebrata</taxon>
        <taxon>Euteleostomi</taxon>
        <taxon>Amphibia</taxon>
        <taxon>Batrachia</taxon>
        <taxon>Anura</taxon>
        <taxon>Neobatrachia</taxon>
        <taxon>Hyloidea</taxon>
        <taxon>Leptodactylidae</taxon>
        <taxon>Leiuperinae</taxon>
        <taxon>Engystomops</taxon>
    </lineage>
</organism>
<proteinExistence type="predicted"/>
<accession>A0AAV6YEI0</accession>
<reference evidence="1" key="1">
    <citation type="thesis" date="2020" institute="ProQuest LLC" country="789 East Eisenhower Parkway, Ann Arbor, MI, USA">
        <title>Comparative Genomics and Chromosome Evolution.</title>
        <authorList>
            <person name="Mudd A.B."/>
        </authorList>
    </citation>
    <scope>NUCLEOTIDE SEQUENCE</scope>
    <source>
        <strain evidence="1">237g6f4</strain>
        <tissue evidence="1">Blood</tissue>
    </source>
</reference>
<comment type="caution">
    <text evidence="1">The sequence shown here is derived from an EMBL/GenBank/DDBJ whole genome shotgun (WGS) entry which is preliminary data.</text>
</comment>
<protein>
    <submittedName>
        <fullName evidence="1">Uncharacterized protein</fullName>
    </submittedName>
</protein>
<dbReference type="EMBL" id="WNYA01060225">
    <property type="protein sequence ID" value="KAG8535672.1"/>
    <property type="molecule type" value="Genomic_DNA"/>
</dbReference>